<dbReference type="Pfam" id="PF04191">
    <property type="entry name" value="PEMT"/>
    <property type="match status" value="1"/>
</dbReference>
<evidence type="ECO:0000256" key="4">
    <source>
        <dbReference type="ARBA" id="ARBA00023136"/>
    </source>
</evidence>
<evidence type="ECO:0000256" key="5">
    <source>
        <dbReference type="SAM" id="Phobius"/>
    </source>
</evidence>
<dbReference type="InterPro" id="IPR007318">
    <property type="entry name" value="Phopholipid_MeTrfase"/>
</dbReference>
<keyword evidence="2 5" id="KW-0812">Transmembrane</keyword>
<dbReference type="RefSeq" id="WP_106139129.1">
    <property type="nucleotide sequence ID" value="NZ_PVTE01000015.1"/>
</dbReference>
<keyword evidence="3 5" id="KW-1133">Transmembrane helix</keyword>
<organism evidence="6 7">
    <name type="scientific">Spirosoma oryzae</name>
    <dbReference type="NCBI Taxonomy" id="1469603"/>
    <lineage>
        <taxon>Bacteria</taxon>
        <taxon>Pseudomonadati</taxon>
        <taxon>Bacteroidota</taxon>
        <taxon>Cytophagia</taxon>
        <taxon>Cytophagales</taxon>
        <taxon>Cytophagaceae</taxon>
        <taxon>Spirosoma</taxon>
    </lineage>
</organism>
<proteinExistence type="predicted"/>
<gene>
    <name evidence="6" type="ORF">CLV58_11572</name>
</gene>
<dbReference type="EMBL" id="PVTE01000015">
    <property type="protein sequence ID" value="PRY34989.1"/>
    <property type="molecule type" value="Genomic_DNA"/>
</dbReference>
<dbReference type="GO" id="GO:0008168">
    <property type="term" value="F:methyltransferase activity"/>
    <property type="evidence" value="ECO:0007669"/>
    <property type="project" value="UniProtKB-KW"/>
</dbReference>
<comment type="caution">
    <text evidence="6">The sequence shown here is derived from an EMBL/GenBank/DDBJ whole genome shotgun (WGS) entry which is preliminary data.</text>
</comment>
<accession>A0A2T0SNK2</accession>
<dbReference type="PANTHER" id="PTHR12714">
    <property type="entry name" value="PROTEIN-S ISOPRENYLCYSTEINE O-METHYLTRANSFERASE"/>
    <property type="match status" value="1"/>
</dbReference>
<evidence type="ECO:0000313" key="6">
    <source>
        <dbReference type="EMBL" id="PRY34989.1"/>
    </source>
</evidence>
<protein>
    <submittedName>
        <fullName evidence="6">Phospholipid methyltransferase</fullName>
    </submittedName>
</protein>
<dbReference type="AlphaFoldDB" id="A0A2T0SNK2"/>
<keyword evidence="7" id="KW-1185">Reference proteome</keyword>
<evidence type="ECO:0000313" key="7">
    <source>
        <dbReference type="Proteomes" id="UP000238375"/>
    </source>
</evidence>
<dbReference type="GO" id="GO:0012505">
    <property type="term" value="C:endomembrane system"/>
    <property type="evidence" value="ECO:0007669"/>
    <property type="project" value="UniProtKB-SubCell"/>
</dbReference>
<dbReference type="GO" id="GO:0032259">
    <property type="term" value="P:methylation"/>
    <property type="evidence" value="ECO:0007669"/>
    <property type="project" value="UniProtKB-KW"/>
</dbReference>
<sequence>MDIKGGFREHGILRYVRHPLYLGMILALFGVLVYQPTWANLIFLLAASLYIRIGIYFEERKLIEEFGELYRHYRRRVPMLVPHWSKTG</sequence>
<feature type="transmembrane region" description="Helical" evidence="5">
    <location>
        <begin position="12"/>
        <end position="32"/>
    </location>
</feature>
<dbReference type="OrthoDB" id="9809773at2"/>
<name>A0A2T0SNK2_9BACT</name>
<keyword evidence="6" id="KW-0489">Methyltransferase</keyword>
<dbReference type="Proteomes" id="UP000238375">
    <property type="component" value="Unassembled WGS sequence"/>
</dbReference>
<reference evidence="6 7" key="1">
    <citation type="submission" date="2018-03" db="EMBL/GenBank/DDBJ databases">
        <title>Genomic Encyclopedia of Archaeal and Bacterial Type Strains, Phase II (KMG-II): from individual species to whole genera.</title>
        <authorList>
            <person name="Goeker M."/>
        </authorList>
    </citation>
    <scope>NUCLEOTIDE SEQUENCE [LARGE SCALE GENOMIC DNA]</scope>
    <source>
        <strain evidence="6 7">DSM 28354</strain>
    </source>
</reference>
<dbReference type="PANTHER" id="PTHR12714:SF9">
    <property type="entry name" value="PROTEIN-S-ISOPRENYLCYSTEINE O-METHYLTRANSFERASE"/>
    <property type="match status" value="1"/>
</dbReference>
<evidence type="ECO:0000256" key="3">
    <source>
        <dbReference type="ARBA" id="ARBA00022989"/>
    </source>
</evidence>
<dbReference type="Gene3D" id="1.20.120.1630">
    <property type="match status" value="1"/>
</dbReference>
<evidence type="ECO:0000256" key="1">
    <source>
        <dbReference type="ARBA" id="ARBA00004127"/>
    </source>
</evidence>
<keyword evidence="6" id="KW-0808">Transferase</keyword>
<comment type="subcellular location">
    <subcellularLocation>
        <location evidence="1">Endomembrane system</location>
        <topology evidence="1">Multi-pass membrane protein</topology>
    </subcellularLocation>
</comment>
<keyword evidence="4 5" id="KW-0472">Membrane</keyword>
<evidence type="ECO:0000256" key="2">
    <source>
        <dbReference type="ARBA" id="ARBA00022692"/>
    </source>
</evidence>